<evidence type="ECO:0000256" key="1">
    <source>
        <dbReference type="SAM" id="MobiDB-lite"/>
    </source>
</evidence>
<feature type="compositionally biased region" description="Polar residues" evidence="1">
    <location>
        <begin position="24"/>
        <end position="38"/>
    </location>
</feature>
<sequence>MSSLTWEPSKVTSFTPTTRDRLNSAATAAVSISRSTASAMPPPRRTVRSASAARRDGKSEPESAEGSSEKTRSKAPPEKGRRWVSARRTSGGKSTRSIPVTSPTPAARSASTAWPAPAARQRTREEGAARKPRPRSGGKAYALRAAARRRHRGEARSLARRRSGGTTRREAASQEVRGKGPSARGRDAGKQVVDAWRKRCMRESVARAASATETRVTSRCARRSIAGGELGVGGLRSDPPSLRAERWTWISTGQPKIWA</sequence>
<gene>
    <name evidence="2" type="ORF">HU200_024056</name>
</gene>
<keyword evidence="3" id="KW-1185">Reference proteome</keyword>
<protein>
    <submittedName>
        <fullName evidence="2">Uncharacterized protein</fullName>
    </submittedName>
</protein>
<evidence type="ECO:0000313" key="3">
    <source>
        <dbReference type="Proteomes" id="UP000636709"/>
    </source>
</evidence>
<feature type="compositionally biased region" description="Polar residues" evidence="1">
    <location>
        <begin position="87"/>
        <end position="98"/>
    </location>
</feature>
<proteinExistence type="predicted"/>
<organism evidence="2 3">
    <name type="scientific">Digitaria exilis</name>
    <dbReference type="NCBI Taxonomy" id="1010633"/>
    <lineage>
        <taxon>Eukaryota</taxon>
        <taxon>Viridiplantae</taxon>
        <taxon>Streptophyta</taxon>
        <taxon>Embryophyta</taxon>
        <taxon>Tracheophyta</taxon>
        <taxon>Spermatophyta</taxon>
        <taxon>Magnoliopsida</taxon>
        <taxon>Liliopsida</taxon>
        <taxon>Poales</taxon>
        <taxon>Poaceae</taxon>
        <taxon>PACMAD clade</taxon>
        <taxon>Panicoideae</taxon>
        <taxon>Panicodae</taxon>
        <taxon>Paniceae</taxon>
        <taxon>Anthephorinae</taxon>
        <taxon>Digitaria</taxon>
    </lineage>
</organism>
<feature type="compositionally biased region" description="Basic and acidic residues" evidence="1">
    <location>
        <begin position="167"/>
        <end position="193"/>
    </location>
</feature>
<feature type="compositionally biased region" description="Low complexity" evidence="1">
    <location>
        <begin position="99"/>
        <end position="119"/>
    </location>
</feature>
<feature type="compositionally biased region" description="Basic residues" evidence="1">
    <location>
        <begin position="146"/>
        <end position="163"/>
    </location>
</feature>
<dbReference type="EMBL" id="JACEFO010001700">
    <property type="protein sequence ID" value="KAF8719350.1"/>
    <property type="molecule type" value="Genomic_DNA"/>
</dbReference>
<dbReference type="Proteomes" id="UP000636709">
    <property type="component" value="Unassembled WGS sequence"/>
</dbReference>
<comment type="caution">
    <text evidence="2">The sequence shown here is derived from an EMBL/GenBank/DDBJ whole genome shotgun (WGS) entry which is preliminary data.</text>
</comment>
<feature type="compositionally biased region" description="Basic and acidic residues" evidence="1">
    <location>
        <begin position="53"/>
        <end position="81"/>
    </location>
</feature>
<name>A0A835C0Z1_9POAL</name>
<feature type="region of interest" description="Disordered" evidence="1">
    <location>
        <begin position="1"/>
        <end position="193"/>
    </location>
</feature>
<feature type="compositionally biased region" description="Polar residues" evidence="1">
    <location>
        <begin position="1"/>
        <end position="17"/>
    </location>
</feature>
<accession>A0A835C0Z1</accession>
<dbReference type="AlphaFoldDB" id="A0A835C0Z1"/>
<dbReference type="OrthoDB" id="690347at2759"/>
<evidence type="ECO:0000313" key="2">
    <source>
        <dbReference type="EMBL" id="KAF8719350.1"/>
    </source>
</evidence>
<reference evidence="2" key="1">
    <citation type="submission" date="2020-07" db="EMBL/GenBank/DDBJ databases">
        <title>Genome sequence and genetic diversity analysis of an under-domesticated orphan crop, white fonio (Digitaria exilis).</title>
        <authorList>
            <person name="Bennetzen J.L."/>
            <person name="Chen S."/>
            <person name="Ma X."/>
            <person name="Wang X."/>
            <person name="Yssel A.E.J."/>
            <person name="Chaluvadi S.R."/>
            <person name="Johnson M."/>
            <person name="Gangashetty P."/>
            <person name="Hamidou F."/>
            <person name="Sanogo M.D."/>
            <person name="Zwaenepoel A."/>
            <person name="Wallace J."/>
            <person name="Van De Peer Y."/>
            <person name="Van Deynze A."/>
        </authorList>
    </citation>
    <scope>NUCLEOTIDE SEQUENCE</scope>
    <source>
        <tissue evidence="2">Leaves</tissue>
    </source>
</reference>